<name>A0A5A7V6U2_CUCMM</name>
<evidence type="ECO:0000313" key="1">
    <source>
        <dbReference type="EMBL" id="KAA0063823.1"/>
    </source>
</evidence>
<dbReference type="OrthoDB" id="1436520at2759"/>
<organism evidence="1 3">
    <name type="scientific">Cucumis melo var. makuwa</name>
    <name type="common">Oriental melon</name>
    <dbReference type="NCBI Taxonomy" id="1194695"/>
    <lineage>
        <taxon>Eukaryota</taxon>
        <taxon>Viridiplantae</taxon>
        <taxon>Streptophyta</taxon>
        <taxon>Embryophyta</taxon>
        <taxon>Tracheophyta</taxon>
        <taxon>Spermatophyta</taxon>
        <taxon>Magnoliopsida</taxon>
        <taxon>eudicotyledons</taxon>
        <taxon>Gunneridae</taxon>
        <taxon>Pentapetalae</taxon>
        <taxon>rosids</taxon>
        <taxon>fabids</taxon>
        <taxon>Cucurbitales</taxon>
        <taxon>Cucurbitaceae</taxon>
        <taxon>Benincaseae</taxon>
        <taxon>Cucumis</taxon>
    </lineage>
</organism>
<evidence type="ECO:0000313" key="2">
    <source>
        <dbReference type="EMBL" id="TYK07301.1"/>
    </source>
</evidence>
<accession>A0A5A7V6U2</accession>
<comment type="caution">
    <text evidence="1">The sequence shown here is derived from an EMBL/GenBank/DDBJ whole genome shotgun (WGS) entry which is preliminary data.</text>
</comment>
<dbReference type="AlphaFoldDB" id="A0A5A7V6U2"/>
<protein>
    <recommendedName>
        <fullName evidence="5">Retrotransposon gag domain-containing protein</fullName>
    </recommendedName>
</protein>
<proteinExistence type="predicted"/>
<evidence type="ECO:0000313" key="4">
    <source>
        <dbReference type="Proteomes" id="UP000321947"/>
    </source>
</evidence>
<dbReference type="PANTHER" id="PTHR32108">
    <property type="entry name" value="DNA-DIRECTED RNA POLYMERASE SUBUNIT ALPHA"/>
    <property type="match status" value="1"/>
</dbReference>
<evidence type="ECO:0000313" key="3">
    <source>
        <dbReference type="Proteomes" id="UP000321393"/>
    </source>
</evidence>
<reference evidence="3 4" key="1">
    <citation type="submission" date="2019-08" db="EMBL/GenBank/DDBJ databases">
        <title>Draft genome sequences of two oriental melons (Cucumis melo L. var makuwa).</title>
        <authorList>
            <person name="Kwon S.-Y."/>
        </authorList>
    </citation>
    <scope>NUCLEOTIDE SEQUENCE [LARGE SCALE GENOMIC DNA]</scope>
    <source>
        <strain evidence="4">cv. Chang Bougi</strain>
        <strain evidence="3">cv. SW 3</strain>
        <tissue evidence="1">Leaf</tissue>
    </source>
</reference>
<gene>
    <name evidence="2" type="ORF">E5676_scaffold202G00120</name>
    <name evidence="1" type="ORF">E6C27_scaffold827G00420</name>
</gene>
<evidence type="ECO:0008006" key="5">
    <source>
        <dbReference type="Google" id="ProtNLM"/>
    </source>
</evidence>
<dbReference type="Proteomes" id="UP000321393">
    <property type="component" value="Unassembled WGS sequence"/>
</dbReference>
<dbReference type="PANTHER" id="PTHR32108:SF9">
    <property type="entry name" value="REVERSE TRANSCRIPTASE RNASE H-LIKE DOMAIN-CONTAINING PROTEIN"/>
    <property type="match status" value="1"/>
</dbReference>
<dbReference type="Proteomes" id="UP000321947">
    <property type="component" value="Unassembled WGS sequence"/>
</dbReference>
<dbReference type="EMBL" id="SSTE01002217">
    <property type="protein sequence ID" value="KAA0063823.1"/>
    <property type="molecule type" value="Genomic_DNA"/>
</dbReference>
<sequence length="305" mass="34810">MAPDRLDLQRMEKKNVETFKEYAQRWRELATHVQLPLTDKELTTMFISTLQAPYYDRMVGSASTNFSDVIKIGKGIEFGVKNGRITDSSSETRRMMTSKKKDEEIHELSSTKRVVHVFSPNVGQTNYSPKLLLQLLKSHQVAIVLREPLQPPYLKWYDPNTKCEYHAGAVGHSTENCFPLKAKVQCLVKGGWLKFKKTGEEPDINQNPLPNYEDDHSIEDCFEFKNEAQKLMDAKILLIGQMGMQEIKVNIITDASSNKETSNDTSIVVISENTIPSHPLVYQCPPKFELNNWKIKKMLKVSKGS</sequence>
<dbReference type="EMBL" id="SSTD01013307">
    <property type="protein sequence ID" value="TYK07301.1"/>
    <property type="molecule type" value="Genomic_DNA"/>
</dbReference>